<dbReference type="GO" id="GO:0033185">
    <property type="term" value="C:dolichol-phosphate-mannose synthase complex"/>
    <property type="evidence" value="ECO:0007669"/>
    <property type="project" value="TreeGrafter"/>
</dbReference>
<comment type="pathway">
    <text evidence="7">Protein modification; protein glycosylation.</text>
</comment>
<evidence type="ECO:0000313" key="8">
    <source>
        <dbReference type="EMBL" id="TFK98900.1"/>
    </source>
</evidence>
<dbReference type="EMBL" id="ML178836">
    <property type="protein sequence ID" value="TFK98900.1"/>
    <property type="molecule type" value="Genomic_DNA"/>
</dbReference>
<keyword evidence="3 7" id="KW-0812">Transmembrane</keyword>
<reference evidence="8 9" key="1">
    <citation type="journal article" date="2019" name="Nat. Ecol. Evol.">
        <title>Megaphylogeny resolves global patterns of mushroom evolution.</title>
        <authorList>
            <person name="Varga T."/>
            <person name="Krizsan K."/>
            <person name="Foldi C."/>
            <person name="Dima B."/>
            <person name="Sanchez-Garcia M."/>
            <person name="Sanchez-Ramirez S."/>
            <person name="Szollosi G.J."/>
            <person name="Szarkandi J.G."/>
            <person name="Papp V."/>
            <person name="Albert L."/>
            <person name="Andreopoulos W."/>
            <person name="Angelini C."/>
            <person name="Antonin V."/>
            <person name="Barry K.W."/>
            <person name="Bougher N.L."/>
            <person name="Buchanan P."/>
            <person name="Buyck B."/>
            <person name="Bense V."/>
            <person name="Catcheside P."/>
            <person name="Chovatia M."/>
            <person name="Cooper J."/>
            <person name="Damon W."/>
            <person name="Desjardin D."/>
            <person name="Finy P."/>
            <person name="Geml J."/>
            <person name="Haridas S."/>
            <person name="Hughes K."/>
            <person name="Justo A."/>
            <person name="Karasinski D."/>
            <person name="Kautmanova I."/>
            <person name="Kiss B."/>
            <person name="Kocsube S."/>
            <person name="Kotiranta H."/>
            <person name="LaButti K.M."/>
            <person name="Lechner B.E."/>
            <person name="Liimatainen K."/>
            <person name="Lipzen A."/>
            <person name="Lukacs Z."/>
            <person name="Mihaltcheva S."/>
            <person name="Morgado L.N."/>
            <person name="Niskanen T."/>
            <person name="Noordeloos M.E."/>
            <person name="Ohm R.A."/>
            <person name="Ortiz-Santana B."/>
            <person name="Ovrebo C."/>
            <person name="Racz N."/>
            <person name="Riley R."/>
            <person name="Savchenko A."/>
            <person name="Shiryaev A."/>
            <person name="Soop K."/>
            <person name="Spirin V."/>
            <person name="Szebenyi C."/>
            <person name="Tomsovsky M."/>
            <person name="Tulloss R.E."/>
            <person name="Uehling J."/>
            <person name="Grigoriev I.V."/>
            <person name="Vagvolgyi C."/>
            <person name="Papp T."/>
            <person name="Martin F.M."/>
            <person name="Miettinen O."/>
            <person name="Hibbett D.S."/>
            <person name="Nagy L.G."/>
        </authorList>
    </citation>
    <scope>NUCLEOTIDE SEQUENCE [LARGE SCALE GENOMIC DNA]</scope>
    <source>
        <strain evidence="8 9">CBS 309.79</strain>
    </source>
</reference>
<dbReference type="Pfam" id="PF07297">
    <property type="entry name" value="DPM2"/>
    <property type="match status" value="1"/>
</dbReference>
<comment type="function">
    <text evidence="7">Regulatory subunit of the dolichol-phosphate mannose (DPM) synthase complex; essential for the ER localization.</text>
</comment>
<organism evidence="8 9">
    <name type="scientific">Pterulicium gracile</name>
    <dbReference type="NCBI Taxonomy" id="1884261"/>
    <lineage>
        <taxon>Eukaryota</taxon>
        <taxon>Fungi</taxon>
        <taxon>Dikarya</taxon>
        <taxon>Basidiomycota</taxon>
        <taxon>Agaricomycotina</taxon>
        <taxon>Agaricomycetes</taxon>
        <taxon>Agaricomycetidae</taxon>
        <taxon>Agaricales</taxon>
        <taxon>Pleurotineae</taxon>
        <taxon>Pterulaceae</taxon>
        <taxon>Pterulicium</taxon>
    </lineage>
</organism>
<dbReference type="OrthoDB" id="311279at2759"/>
<keyword evidence="4 7" id="KW-0256">Endoplasmic reticulum</keyword>
<evidence type="ECO:0000256" key="7">
    <source>
        <dbReference type="RuleBase" id="RU365084"/>
    </source>
</evidence>
<feature type="transmembrane region" description="Helical" evidence="7">
    <location>
        <begin position="52"/>
        <end position="73"/>
    </location>
</feature>
<evidence type="ECO:0000313" key="9">
    <source>
        <dbReference type="Proteomes" id="UP000305067"/>
    </source>
</evidence>
<comment type="subunit">
    <text evidence="7">Component of the dolichol-phosphate mannose (DPM) synthase complex.</text>
</comment>
<dbReference type="PANTHER" id="PTHR15039:SF11">
    <property type="entry name" value="DOLICHOL PHOSPHATE-MANNOSE BIOSYNTHESIS REGULATORY PROTEIN"/>
    <property type="match status" value="1"/>
</dbReference>
<dbReference type="UniPathway" id="UPA00378"/>
<dbReference type="GO" id="GO:0180047">
    <property type="term" value="P:dolichol phosphate mannose biosynthetic process"/>
    <property type="evidence" value="ECO:0007669"/>
    <property type="project" value="InterPro"/>
</dbReference>
<sequence length="88" mass="9576">MGSSDKAVGGAMLLVAAFVFVYYTTWAIFLPFLPASSSLHTIFPPREWVVRIPAFILLVGLAGIGHFVGSTLLKERQKAKAKARLRTA</sequence>
<evidence type="ECO:0000256" key="3">
    <source>
        <dbReference type="ARBA" id="ARBA00022692"/>
    </source>
</evidence>
<keyword evidence="9" id="KW-1185">Reference proteome</keyword>
<dbReference type="AlphaFoldDB" id="A0A5C3QEN0"/>
<evidence type="ECO:0000256" key="6">
    <source>
        <dbReference type="ARBA" id="ARBA00023136"/>
    </source>
</evidence>
<dbReference type="Proteomes" id="UP000305067">
    <property type="component" value="Unassembled WGS sequence"/>
</dbReference>
<comment type="similarity">
    <text evidence="2 7">Belongs to the DPM2 family.</text>
</comment>
<dbReference type="GO" id="GO:0030234">
    <property type="term" value="F:enzyme regulator activity"/>
    <property type="evidence" value="ECO:0007669"/>
    <property type="project" value="UniProtKB-UniRule"/>
</dbReference>
<name>A0A5C3QEN0_9AGAR</name>
<dbReference type="GO" id="GO:0006506">
    <property type="term" value="P:GPI anchor biosynthetic process"/>
    <property type="evidence" value="ECO:0007669"/>
    <property type="project" value="TreeGrafter"/>
</dbReference>
<evidence type="ECO:0000256" key="5">
    <source>
        <dbReference type="ARBA" id="ARBA00022989"/>
    </source>
</evidence>
<feature type="transmembrane region" description="Helical" evidence="7">
    <location>
        <begin position="12"/>
        <end position="32"/>
    </location>
</feature>
<dbReference type="STRING" id="1884261.A0A5C3QEN0"/>
<gene>
    <name evidence="8" type="ORF">BDV98DRAFT_571930</name>
</gene>
<dbReference type="GO" id="GO:0005789">
    <property type="term" value="C:endoplasmic reticulum membrane"/>
    <property type="evidence" value="ECO:0007669"/>
    <property type="project" value="UniProtKB-SubCell"/>
</dbReference>
<comment type="subcellular location">
    <subcellularLocation>
        <location evidence="1 7">Endoplasmic reticulum membrane</location>
        <topology evidence="1 7">Multi-pass membrane protein</topology>
    </subcellularLocation>
</comment>
<accession>A0A5C3QEN0</accession>
<evidence type="ECO:0000256" key="4">
    <source>
        <dbReference type="ARBA" id="ARBA00022824"/>
    </source>
</evidence>
<proteinExistence type="inferred from homology"/>
<dbReference type="PANTHER" id="PTHR15039">
    <property type="entry name" value="DOLICHOL PHOSPHATE-MANNOSE BIOSYNTHESIS REGULATORY PROTEIN"/>
    <property type="match status" value="1"/>
</dbReference>
<keyword evidence="5 7" id="KW-1133">Transmembrane helix</keyword>
<evidence type="ECO:0000256" key="1">
    <source>
        <dbReference type="ARBA" id="ARBA00004477"/>
    </source>
</evidence>
<keyword evidence="6 7" id="KW-0472">Membrane</keyword>
<dbReference type="InterPro" id="IPR009914">
    <property type="entry name" value="DPM2"/>
</dbReference>
<evidence type="ECO:0000256" key="2">
    <source>
        <dbReference type="ARBA" id="ARBA00005478"/>
    </source>
</evidence>
<protein>
    <recommendedName>
        <fullName evidence="7">Dolichol phosphate-mannose biosynthesis regulatory protein</fullName>
    </recommendedName>
</protein>